<dbReference type="Pfam" id="PF00903">
    <property type="entry name" value="Glyoxalase"/>
    <property type="match status" value="1"/>
</dbReference>
<dbReference type="Gene3D" id="3.10.180.10">
    <property type="entry name" value="2,3-Dihydroxybiphenyl 1,2-Dioxygenase, domain 1"/>
    <property type="match status" value="1"/>
</dbReference>
<feature type="domain" description="VOC" evidence="1">
    <location>
        <begin position="2"/>
        <end position="128"/>
    </location>
</feature>
<sequence length="131" mass="14197">MNIAHVALWTRSLNAQVQFWETVFGGRSNERYVSKNRPGFESHFITLDNGPTIELMTLPDLPDAPAHPEFIGWAHIAINVGSKATVDSMAEQARSAGTLLGAPRMTGDGFYEAVIADPDGNRIELVGESTG</sequence>
<accession>A0AAU7J2X6</accession>
<dbReference type="InterPro" id="IPR051332">
    <property type="entry name" value="Fosfomycin_Res_Enzymes"/>
</dbReference>
<dbReference type="EMBL" id="CP126604">
    <property type="protein sequence ID" value="XBN40305.1"/>
    <property type="molecule type" value="Genomic_DNA"/>
</dbReference>
<dbReference type="RefSeq" id="WP_047651662.1">
    <property type="nucleotide sequence ID" value="NZ_CP126604.1"/>
</dbReference>
<dbReference type="KEGG" id="edy:F0320_02505"/>
<dbReference type="PROSITE" id="PS51819">
    <property type="entry name" value="VOC"/>
    <property type="match status" value="1"/>
</dbReference>
<evidence type="ECO:0000313" key="3">
    <source>
        <dbReference type="Proteomes" id="UP000323234"/>
    </source>
</evidence>
<reference evidence="2" key="1">
    <citation type="submission" date="2023-05" db="EMBL/GenBank/DDBJ databases">
        <title>Complete genome sequence data from fresh produce 2nd batch.</title>
        <authorList>
            <person name="Stein M."/>
            <person name="Cho G.-S."/>
            <person name="Brinks E."/>
            <person name="Franz C.M.A.P."/>
        </authorList>
    </citation>
    <scope>NUCLEOTIDE SEQUENCE [LARGE SCALE GENOMIC DNA]</scope>
    <source>
        <strain evidence="2">E1</strain>
    </source>
</reference>
<evidence type="ECO:0000313" key="2">
    <source>
        <dbReference type="EMBL" id="XBN40305.1"/>
    </source>
</evidence>
<dbReference type="PANTHER" id="PTHR36113:SF1">
    <property type="entry name" value="GLYOXALASE_BLEOMYCIN RESISTANCE PROTEIN_DIOXYGENASE"/>
    <property type="match status" value="1"/>
</dbReference>
<organism evidence="2 3">
    <name type="scientific">Enterobacter dykesii</name>
    <dbReference type="NCBI Taxonomy" id="2797506"/>
    <lineage>
        <taxon>Bacteria</taxon>
        <taxon>Pseudomonadati</taxon>
        <taxon>Pseudomonadota</taxon>
        <taxon>Gammaproteobacteria</taxon>
        <taxon>Enterobacterales</taxon>
        <taxon>Enterobacteriaceae</taxon>
        <taxon>Enterobacter</taxon>
    </lineage>
</organism>
<dbReference type="AlphaFoldDB" id="A0AAU7J2X6"/>
<dbReference type="Proteomes" id="UP000323234">
    <property type="component" value="Chromosome"/>
</dbReference>
<proteinExistence type="predicted"/>
<name>A0AAU7J2X6_9ENTR</name>
<evidence type="ECO:0000259" key="1">
    <source>
        <dbReference type="PROSITE" id="PS51819"/>
    </source>
</evidence>
<keyword evidence="3" id="KW-1185">Reference proteome</keyword>
<gene>
    <name evidence="2" type="ORF">F0320_02505</name>
</gene>
<dbReference type="PANTHER" id="PTHR36113">
    <property type="entry name" value="LYASE, PUTATIVE-RELATED-RELATED"/>
    <property type="match status" value="1"/>
</dbReference>
<dbReference type="InterPro" id="IPR037523">
    <property type="entry name" value="VOC_core"/>
</dbReference>
<dbReference type="InterPro" id="IPR004360">
    <property type="entry name" value="Glyas_Fos-R_dOase_dom"/>
</dbReference>
<dbReference type="InterPro" id="IPR029068">
    <property type="entry name" value="Glyas_Bleomycin-R_OHBP_Dase"/>
</dbReference>
<dbReference type="SUPFAM" id="SSF54593">
    <property type="entry name" value="Glyoxalase/Bleomycin resistance protein/Dihydroxybiphenyl dioxygenase"/>
    <property type="match status" value="1"/>
</dbReference>
<protein>
    <submittedName>
        <fullName evidence="2">VOC family protein</fullName>
    </submittedName>
</protein>